<gene>
    <name evidence="1" type="ORF">AB6M95_18135</name>
</gene>
<dbReference type="RefSeq" id="WP_371388158.1">
    <property type="nucleotide sequence ID" value="NZ_JBGLYH010000086.1"/>
</dbReference>
<evidence type="ECO:0000313" key="2">
    <source>
        <dbReference type="Proteomes" id="UP001568698"/>
    </source>
</evidence>
<organism evidence="1 2">
    <name type="scientific">Pseudodesulfovibrio karagichevae</name>
    <dbReference type="NCBI Taxonomy" id="3239305"/>
    <lineage>
        <taxon>Bacteria</taxon>
        <taxon>Pseudomonadati</taxon>
        <taxon>Thermodesulfobacteriota</taxon>
        <taxon>Desulfovibrionia</taxon>
        <taxon>Desulfovibrionales</taxon>
        <taxon>Desulfovibrionaceae</taxon>
    </lineage>
</organism>
<accession>A0ABV4KA61</accession>
<sequence length="184" mass="20832">MVLEYEFLGRDKLVKGYTYPIKRGDLDVALERAGVTDLDYVTYGCHTGKTDRELVLKASMTGEAFNPGSWIKMSPAIGVFAVPVTMSQRIKQLLAEQNVLNEFARWLKVLEGAENVRRDQRQYYYVYFEDDRLEIEHTKVTEGLYCRGDDNGFGIRVLQVQIASKGRPSLPGSEGRSRPRSVGS</sequence>
<protein>
    <submittedName>
        <fullName evidence="1">Uncharacterized protein</fullName>
    </submittedName>
</protein>
<keyword evidence="2" id="KW-1185">Reference proteome</keyword>
<comment type="caution">
    <text evidence="1">The sequence shown here is derived from an EMBL/GenBank/DDBJ whole genome shotgun (WGS) entry which is preliminary data.</text>
</comment>
<name>A0ABV4KA61_9BACT</name>
<dbReference type="EMBL" id="JBGLYH010000086">
    <property type="protein sequence ID" value="MEZ7198672.1"/>
    <property type="molecule type" value="Genomic_DNA"/>
</dbReference>
<evidence type="ECO:0000313" key="1">
    <source>
        <dbReference type="EMBL" id="MEZ7198672.1"/>
    </source>
</evidence>
<dbReference type="Proteomes" id="UP001568698">
    <property type="component" value="Unassembled WGS sequence"/>
</dbReference>
<proteinExistence type="predicted"/>
<reference evidence="1 2" key="1">
    <citation type="submission" date="2024-08" db="EMBL/GenBank/DDBJ databases">
        <title>Sulfate-reducing bacteria isolated from formation water of the oil field in Kazakhstan and description of Pseudodesulfovibrio sp.</title>
        <authorList>
            <person name="Bidzhieva S.K."/>
            <person name="Tourova T.P."/>
            <person name="Grouzdev D.S."/>
            <person name="Beletsky A.V."/>
            <person name="Sokolova D.S."/>
            <person name="Samigullina S.R."/>
            <person name="Poltaraus A.B."/>
            <person name="Avtukh A.N."/>
            <person name="Tereshina V.M."/>
            <person name="Zhaparov N.S."/>
            <person name="Mardanov A.V."/>
            <person name="Nazina T.N."/>
        </authorList>
    </citation>
    <scope>NUCLEOTIDE SEQUENCE [LARGE SCALE GENOMIC DNA]</scope>
    <source>
        <strain evidence="1 2">9FUS</strain>
    </source>
</reference>